<dbReference type="EMBL" id="JAHZQR010000006">
    <property type="protein sequence ID" value="MBZ2155925.1"/>
    <property type="molecule type" value="Genomic_DNA"/>
</dbReference>
<feature type="compositionally biased region" description="Basic residues" evidence="1">
    <location>
        <begin position="37"/>
        <end position="48"/>
    </location>
</feature>
<evidence type="ECO:0000313" key="2">
    <source>
        <dbReference type="EMBL" id="MBZ2155925.1"/>
    </source>
</evidence>
<dbReference type="RefSeq" id="WP_223351117.1">
    <property type="nucleotide sequence ID" value="NZ_JAHZQR010000006.1"/>
</dbReference>
<evidence type="ECO:0000256" key="1">
    <source>
        <dbReference type="SAM" id="MobiDB-lite"/>
    </source>
</evidence>
<accession>A0AAP2K849</accession>
<feature type="region of interest" description="Disordered" evidence="1">
    <location>
        <begin position="1"/>
        <end position="48"/>
    </location>
</feature>
<gene>
    <name evidence="2" type="ORF">K1I51_04680</name>
</gene>
<feature type="compositionally biased region" description="Basic and acidic residues" evidence="1">
    <location>
        <begin position="13"/>
        <end position="36"/>
    </location>
</feature>
<dbReference type="Proteomes" id="UP001198057">
    <property type="component" value="Unassembled WGS sequence"/>
</dbReference>
<sequence length="48" mass="5991">MARYNMHPAQESGHYHNEKLYKDRRPTLDQIKEQQRLKKLKKKRRKGR</sequence>
<reference evidence="2" key="1">
    <citation type="submission" date="2021-07" db="EMBL/GenBank/DDBJ databases">
        <title>Occurrence of streptococci in the human mouth that bind to a non-human glycan.</title>
        <authorList>
            <person name="Cross B."/>
            <person name="Thamadilok S."/>
            <person name="Bensing B."/>
            <person name="Sasmal A."/>
            <person name="Khedri Z."/>
            <person name="Deng L."/>
            <person name="Yu H."/>
            <person name="Mehta A."/>
            <person name="Aluvathingal J."/>
            <person name="Nadendla S."/>
            <person name="Vickerman M."/>
            <person name="Chen X."/>
            <person name="Dewhirst F."/>
            <person name="Gill A."/>
            <person name="Lettrichova I."/>
            <person name="Diaz S."/>
            <person name="Gill S."/>
            <person name="Tettelin H."/>
            <person name="Iverson T."/>
            <person name="Sullam P."/>
            <person name="Varki A."/>
            <person name="Ruhl S."/>
        </authorList>
    </citation>
    <scope>NUCLEOTIDE SEQUENCE</scope>
    <source>
        <strain evidence="2">SK81</strain>
    </source>
</reference>
<dbReference type="AlphaFoldDB" id="A0AAP2K849"/>
<proteinExistence type="predicted"/>
<comment type="caution">
    <text evidence="2">The sequence shown here is derived from an EMBL/GenBank/DDBJ whole genome shotgun (WGS) entry which is preliminary data.</text>
</comment>
<protein>
    <submittedName>
        <fullName evidence="2">Uncharacterized protein</fullName>
    </submittedName>
</protein>
<organism evidence="2 3">
    <name type="scientific">Streptococcus anginosus</name>
    <dbReference type="NCBI Taxonomy" id="1328"/>
    <lineage>
        <taxon>Bacteria</taxon>
        <taxon>Bacillati</taxon>
        <taxon>Bacillota</taxon>
        <taxon>Bacilli</taxon>
        <taxon>Lactobacillales</taxon>
        <taxon>Streptococcaceae</taxon>
        <taxon>Streptococcus</taxon>
        <taxon>Streptococcus anginosus group</taxon>
    </lineage>
</organism>
<name>A0AAP2K849_STRAP</name>
<evidence type="ECO:0000313" key="3">
    <source>
        <dbReference type="Proteomes" id="UP001198057"/>
    </source>
</evidence>